<evidence type="ECO:0000313" key="4">
    <source>
        <dbReference type="WBParaSite" id="BTMF_0000495401-mRNA-1"/>
    </source>
</evidence>
<name>A0A0R3QF10_9BILA</name>
<reference evidence="4" key="1">
    <citation type="submission" date="2017-02" db="UniProtKB">
        <authorList>
            <consortium name="WormBaseParasite"/>
        </authorList>
    </citation>
    <scope>IDENTIFICATION</scope>
</reference>
<evidence type="ECO:0000256" key="1">
    <source>
        <dbReference type="SAM" id="Phobius"/>
    </source>
</evidence>
<keyword evidence="1" id="KW-0812">Transmembrane</keyword>
<gene>
    <name evidence="2" type="ORF">BTMF_LOCUS4240</name>
</gene>
<accession>A0A0R3QF10</accession>
<organism evidence="4">
    <name type="scientific">Brugia timori</name>
    <dbReference type="NCBI Taxonomy" id="42155"/>
    <lineage>
        <taxon>Eukaryota</taxon>
        <taxon>Metazoa</taxon>
        <taxon>Ecdysozoa</taxon>
        <taxon>Nematoda</taxon>
        <taxon>Chromadorea</taxon>
        <taxon>Rhabditida</taxon>
        <taxon>Spirurina</taxon>
        <taxon>Spiruromorpha</taxon>
        <taxon>Filarioidea</taxon>
        <taxon>Onchocercidae</taxon>
        <taxon>Brugia</taxon>
    </lineage>
</organism>
<feature type="transmembrane region" description="Helical" evidence="1">
    <location>
        <begin position="6"/>
        <end position="25"/>
    </location>
</feature>
<reference evidence="2 3" key="2">
    <citation type="submission" date="2018-11" db="EMBL/GenBank/DDBJ databases">
        <authorList>
            <consortium name="Pathogen Informatics"/>
        </authorList>
    </citation>
    <scope>NUCLEOTIDE SEQUENCE [LARGE SCALE GENOMIC DNA]</scope>
</reference>
<dbReference type="EMBL" id="UZAG01004122">
    <property type="protein sequence ID" value="VDO16407.1"/>
    <property type="molecule type" value="Genomic_DNA"/>
</dbReference>
<dbReference type="AlphaFoldDB" id="A0A0R3QF10"/>
<keyword evidence="1" id="KW-0472">Membrane</keyword>
<dbReference type="WBParaSite" id="BTMF_0000495401-mRNA-1">
    <property type="protein sequence ID" value="BTMF_0000495401-mRNA-1"/>
    <property type="gene ID" value="BTMF_0000495401"/>
</dbReference>
<sequence length="170" mass="20436">MYSLGMVVIFLLIILWNVSIIINYIQIDDDDDNNNIKMIDEQFFGDNSITKHYNSEYISNDYKDTGPRGFIIKEFKNKSLKFTINESNRFKISYPPAEYRFFRSMINHNLCYQYTLECIYYRSEYSRSKLSIDEKTGEEYNPCQRFVEPCFGISEYEYKAIKKFKSLKDY</sequence>
<evidence type="ECO:0000313" key="2">
    <source>
        <dbReference type="EMBL" id="VDO16407.1"/>
    </source>
</evidence>
<keyword evidence="1" id="KW-1133">Transmembrane helix</keyword>
<keyword evidence="3" id="KW-1185">Reference proteome</keyword>
<proteinExistence type="predicted"/>
<evidence type="ECO:0000313" key="3">
    <source>
        <dbReference type="Proteomes" id="UP000280834"/>
    </source>
</evidence>
<dbReference type="Proteomes" id="UP000280834">
    <property type="component" value="Unassembled WGS sequence"/>
</dbReference>
<protein>
    <submittedName>
        <fullName evidence="4">Astacin domain-containing protein</fullName>
    </submittedName>
</protein>